<dbReference type="EMBL" id="JAUSVM010000001">
    <property type="protein sequence ID" value="MDQ0424011.1"/>
    <property type="molecule type" value="Genomic_DNA"/>
</dbReference>
<protein>
    <submittedName>
        <fullName evidence="2">Uncharacterized protein</fullName>
    </submittedName>
</protein>
<keyword evidence="3" id="KW-1185">Reference proteome</keyword>
<sequence>MSNDTGARSTDPAPEAPTRALSGVLCLVLFVGAFALLTIGFSSSDGTTGALVATAGILAFGLAFAIPTTILPALEERDRR</sequence>
<evidence type="ECO:0000313" key="2">
    <source>
        <dbReference type="EMBL" id="MDQ0424011.1"/>
    </source>
</evidence>
<feature type="transmembrane region" description="Helical" evidence="1">
    <location>
        <begin position="20"/>
        <end position="43"/>
    </location>
</feature>
<organism evidence="2 3">
    <name type="scientific">Cellulomonas iranensis</name>
    <dbReference type="NCBI Taxonomy" id="76862"/>
    <lineage>
        <taxon>Bacteria</taxon>
        <taxon>Bacillati</taxon>
        <taxon>Actinomycetota</taxon>
        <taxon>Actinomycetes</taxon>
        <taxon>Micrococcales</taxon>
        <taxon>Cellulomonadaceae</taxon>
        <taxon>Cellulomonas</taxon>
    </lineage>
</organism>
<comment type="caution">
    <text evidence="2">The sequence shown here is derived from an EMBL/GenBank/DDBJ whole genome shotgun (WGS) entry which is preliminary data.</text>
</comment>
<accession>A0ABU0GGZ2</accession>
<evidence type="ECO:0000313" key="3">
    <source>
        <dbReference type="Proteomes" id="UP001240250"/>
    </source>
</evidence>
<reference evidence="2 3" key="1">
    <citation type="submission" date="2023-07" db="EMBL/GenBank/DDBJ databases">
        <title>Sequencing the genomes of 1000 actinobacteria strains.</title>
        <authorList>
            <person name="Klenk H.-P."/>
        </authorList>
    </citation>
    <scope>NUCLEOTIDE SEQUENCE [LARGE SCALE GENOMIC DNA]</scope>
    <source>
        <strain evidence="2 3">DSM 14785</strain>
    </source>
</reference>
<dbReference type="RefSeq" id="WP_070318412.1">
    <property type="nucleotide sequence ID" value="NZ_CP084585.1"/>
</dbReference>
<keyword evidence="1" id="KW-0812">Transmembrane</keyword>
<proteinExistence type="predicted"/>
<gene>
    <name evidence="2" type="ORF">JO380_000392</name>
</gene>
<keyword evidence="1" id="KW-0472">Membrane</keyword>
<name>A0ABU0GGZ2_9CELL</name>
<feature type="transmembrane region" description="Helical" evidence="1">
    <location>
        <begin position="49"/>
        <end position="74"/>
    </location>
</feature>
<evidence type="ECO:0000256" key="1">
    <source>
        <dbReference type="SAM" id="Phobius"/>
    </source>
</evidence>
<dbReference type="Proteomes" id="UP001240250">
    <property type="component" value="Unassembled WGS sequence"/>
</dbReference>
<keyword evidence="1" id="KW-1133">Transmembrane helix</keyword>